<dbReference type="Proteomes" id="UP000325081">
    <property type="component" value="Unassembled WGS sequence"/>
</dbReference>
<sequence>MLLRCDGKEDEIKMQSIKSVIKSSVQKQNHQLRKIFGYVGHFRRSDNTVKQCRADFRCQVRRGEELCACVLGLGFGYNLNKIGFFPNLLINSHSQLNKIGFFPNLLINSHSQLCSSFRRLRGTASTTCGDDQGNRLSCAIERKFDQLTLVFANNHQSAGRSNANSWLRFCVSIGCPTRSRVAGLGNCQASYEPIGEEVKNPFTPPIASVSTRHVLQMDVKFL</sequence>
<accession>A0A5A7R9Q8</accession>
<proteinExistence type="predicted"/>
<keyword evidence="2" id="KW-1185">Reference proteome</keyword>
<evidence type="ECO:0000313" key="1">
    <source>
        <dbReference type="EMBL" id="GER54020.1"/>
    </source>
</evidence>
<dbReference type="EMBL" id="BKCP01010848">
    <property type="protein sequence ID" value="GER54020.1"/>
    <property type="molecule type" value="Genomic_DNA"/>
</dbReference>
<protein>
    <submittedName>
        <fullName evidence="1">Endophilin-A</fullName>
    </submittedName>
</protein>
<comment type="caution">
    <text evidence="1">The sequence shown here is derived from an EMBL/GenBank/DDBJ whole genome shotgun (WGS) entry which is preliminary data.</text>
</comment>
<evidence type="ECO:0000313" key="2">
    <source>
        <dbReference type="Proteomes" id="UP000325081"/>
    </source>
</evidence>
<gene>
    <name evidence="1" type="ORF">STAS_31576</name>
</gene>
<name>A0A5A7R9Q8_STRAF</name>
<dbReference type="AlphaFoldDB" id="A0A5A7R9Q8"/>
<reference evidence="2" key="1">
    <citation type="journal article" date="2019" name="Curr. Biol.">
        <title>Genome Sequence of Striga asiatica Provides Insight into the Evolution of Plant Parasitism.</title>
        <authorList>
            <person name="Yoshida S."/>
            <person name="Kim S."/>
            <person name="Wafula E.K."/>
            <person name="Tanskanen J."/>
            <person name="Kim Y.M."/>
            <person name="Honaas L."/>
            <person name="Yang Z."/>
            <person name="Spallek T."/>
            <person name="Conn C.E."/>
            <person name="Ichihashi Y."/>
            <person name="Cheong K."/>
            <person name="Cui S."/>
            <person name="Der J.P."/>
            <person name="Gundlach H."/>
            <person name="Jiao Y."/>
            <person name="Hori C."/>
            <person name="Ishida J.K."/>
            <person name="Kasahara H."/>
            <person name="Kiba T."/>
            <person name="Kim M.S."/>
            <person name="Koo N."/>
            <person name="Laohavisit A."/>
            <person name="Lee Y.H."/>
            <person name="Lumba S."/>
            <person name="McCourt P."/>
            <person name="Mortimer J.C."/>
            <person name="Mutuku J.M."/>
            <person name="Nomura T."/>
            <person name="Sasaki-Sekimoto Y."/>
            <person name="Seto Y."/>
            <person name="Wang Y."/>
            <person name="Wakatake T."/>
            <person name="Sakakibara H."/>
            <person name="Demura T."/>
            <person name="Yamaguchi S."/>
            <person name="Yoneyama K."/>
            <person name="Manabe R.I."/>
            <person name="Nelson D.C."/>
            <person name="Schulman A.H."/>
            <person name="Timko M.P."/>
            <person name="dePamphilis C.W."/>
            <person name="Choi D."/>
            <person name="Shirasu K."/>
        </authorList>
    </citation>
    <scope>NUCLEOTIDE SEQUENCE [LARGE SCALE GENOMIC DNA]</scope>
    <source>
        <strain evidence="2">cv. UVA1</strain>
    </source>
</reference>
<organism evidence="1 2">
    <name type="scientific">Striga asiatica</name>
    <name type="common">Asiatic witchweed</name>
    <name type="synonym">Buchnera asiatica</name>
    <dbReference type="NCBI Taxonomy" id="4170"/>
    <lineage>
        <taxon>Eukaryota</taxon>
        <taxon>Viridiplantae</taxon>
        <taxon>Streptophyta</taxon>
        <taxon>Embryophyta</taxon>
        <taxon>Tracheophyta</taxon>
        <taxon>Spermatophyta</taxon>
        <taxon>Magnoliopsida</taxon>
        <taxon>eudicotyledons</taxon>
        <taxon>Gunneridae</taxon>
        <taxon>Pentapetalae</taxon>
        <taxon>asterids</taxon>
        <taxon>lamiids</taxon>
        <taxon>Lamiales</taxon>
        <taxon>Orobanchaceae</taxon>
        <taxon>Buchnereae</taxon>
        <taxon>Striga</taxon>
    </lineage>
</organism>